<dbReference type="PROSITE" id="PS51257">
    <property type="entry name" value="PROKAR_LIPOPROTEIN"/>
    <property type="match status" value="1"/>
</dbReference>
<organism evidence="2 3">
    <name type="scientific">Psychroflexus lacisalsi</name>
    <dbReference type="NCBI Taxonomy" id="503928"/>
    <lineage>
        <taxon>Bacteria</taxon>
        <taxon>Pseudomonadati</taxon>
        <taxon>Bacteroidota</taxon>
        <taxon>Flavobacteriia</taxon>
        <taxon>Flavobacteriales</taxon>
        <taxon>Flavobacteriaceae</taxon>
        <taxon>Psychroflexus</taxon>
    </lineage>
</organism>
<dbReference type="RefSeq" id="WP_224454574.1">
    <property type="nucleotide sequence ID" value="NZ_BAAAGG010000022.1"/>
</dbReference>
<name>A0ABP3VLB2_9FLAO</name>
<evidence type="ECO:0000313" key="2">
    <source>
        <dbReference type="EMBL" id="GAA0762980.1"/>
    </source>
</evidence>
<keyword evidence="3" id="KW-1185">Reference proteome</keyword>
<feature type="chain" id="PRO_5047440426" evidence="1">
    <location>
        <begin position="21"/>
        <end position="157"/>
    </location>
</feature>
<gene>
    <name evidence="2" type="ORF">GCM10009433_23880</name>
</gene>
<protein>
    <submittedName>
        <fullName evidence="2">DUF1573 domain-containing protein</fullName>
    </submittedName>
</protein>
<proteinExistence type="predicted"/>
<reference evidence="3" key="1">
    <citation type="journal article" date="2019" name="Int. J. Syst. Evol. Microbiol.">
        <title>The Global Catalogue of Microorganisms (GCM) 10K type strain sequencing project: providing services to taxonomists for standard genome sequencing and annotation.</title>
        <authorList>
            <consortium name="The Broad Institute Genomics Platform"/>
            <consortium name="The Broad Institute Genome Sequencing Center for Infectious Disease"/>
            <person name="Wu L."/>
            <person name="Ma J."/>
        </authorList>
    </citation>
    <scope>NUCLEOTIDE SEQUENCE [LARGE SCALE GENOMIC DNA]</scope>
    <source>
        <strain evidence="3">JCM 16231</strain>
    </source>
</reference>
<dbReference type="Proteomes" id="UP001500185">
    <property type="component" value="Unassembled WGS sequence"/>
</dbReference>
<feature type="signal peptide" evidence="1">
    <location>
        <begin position="1"/>
        <end position="20"/>
    </location>
</feature>
<sequence length="157" mass="17125">MKKLMFALVALATLSFTACKEGASAKVDESKKEIAEERDSKTQAYPVMEFEEQEFDFGTVEEGEVVEHTFVFTNTGDAPLIVSNAVATCGCTVPTWTKKAISPGDKGEMLVKFNTRGKPNQQMKAVRITANTQSGRETLRIKAFVNPQNSNAGSPVK</sequence>
<dbReference type="PANTHER" id="PTHR37833:SF1">
    <property type="entry name" value="SIGNAL PEPTIDE PROTEIN"/>
    <property type="match status" value="1"/>
</dbReference>
<dbReference type="InterPro" id="IPR011467">
    <property type="entry name" value="DUF1573"/>
</dbReference>
<keyword evidence="1" id="KW-0732">Signal</keyword>
<comment type="caution">
    <text evidence="2">The sequence shown here is derived from an EMBL/GenBank/DDBJ whole genome shotgun (WGS) entry which is preliminary data.</text>
</comment>
<dbReference type="Gene3D" id="2.60.40.10">
    <property type="entry name" value="Immunoglobulins"/>
    <property type="match status" value="1"/>
</dbReference>
<dbReference type="Pfam" id="PF07610">
    <property type="entry name" value="DUF1573"/>
    <property type="match status" value="1"/>
</dbReference>
<dbReference type="InterPro" id="IPR013783">
    <property type="entry name" value="Ig-like_fold"/>
</dbReference>
<evidence type="ECO:0000256" key="1">
    <source>
        <dbReference type="SAM" id="SignalP"/>
    </source>
</evidence>
<dbReference type="PANTHER" id="PTHR37833">
    <property type="entry name" value="LIPOPROTEIN-RELATED"/>
    <property type="match status" value="1"/>
</dbReference>
<evidence type="ECO:0000313" key="3">
    <source>
        <dbReference type="Proteomes" id="UP001500185"/>
    </source>
</evidence>
<accession>A0ABP3VLB2</accession>
<dbReference type="EMBL" id="BAAAGG010000022">
    <property type="protein sequence ID" value="GAA0762980.1"/>
    <property type="molecule type" value="Genomic_DNA"/>
</dbReference>